<proteinExistence type="predicted"/>
<dbReference type="GO" id="GO:0016116">
    <property type="term" value="P:carotenoid metabolic process"/>
    <property type="evidence" value="ECO:0007669"/>
    <property type="project" value="InterPro"/>
</dbReference>
<name>A0A813GV11_POLGL</name>
<dbReference type="Gene3D" id="3.50.50.60">
    <property type="entry name" value="FAD/NAD(P)-binding domain"/>
    <property type="match status" value="2"/>
</dbReference>
<evidence type="ECO:0000313" key="2">
    <source>
        <dbReference type="EMBL" id="CAE8629515.1"/>
    </source>
</evidence>
<feature type="domain" description="Amine oxidase" evidence="1">
    <location>
        <begin position="104"/>
        <end position="598"/>
    </location>
</feature>
<keyword evidence="3" id="KW-1185">Reference proteome</keyword>
<protein>
    <recommendedName>
        <fullName evidence="1">Amine oxidase domain-containing protein</fullName>
    </recommendedName>
</protein>
<evidence type="ECO:0000259" key="1">
    <source>
        <dbReference type="Pfam" id="PF01593"/>
    </source>
</evidence>
<organism evidence="2 3">
    <name type="scientific">Polarella glacialis</name>
    <name type="common">Dinoflagellate</name>
    <dbReference type="NCBI Taxonomy" id="89957"/>
    <lineage>
        <taxon>Eukaryota</taxon>
        <taxon>Sar</taxon>
        <taxon>Alveolata</taxon>
        <taxon>Dinophyceae</taxon>
        <taxon>Suessiales</taxon>
        <taxon>Suessiaceae</taxon>
        <taxon>Polarella</taxon>
    </lineage>
</organism>
<dbReference type="Pfam" id="PF01593">
    <property type="entry name" value="Amino_oxidase"/>
    <property type="match status" value="1"/>
</dbReference>
<dbReference type="InterPro" id="IPR045892">
    <property type="entry name" value="CrtISO-like"/>
</dbReference>
<comment type="caution">
    <text evidence="2">The sequence shown here is derived from an EMBL/GenBank/DDBJ whole genome shotgun (WGS) entry which is preliminary data.</text>
</comment>
<dbReference type="SUPFAM" id="SSF51905">
    <property type="entry name" value="FAD/NAD(P)-binding domain"/>
    <property type="match status" value="1"/>
</dbReference>
<evidence type="ECO:0000313" key="3">
    <source>
        <dbReference type="Proteomes" id="UP000654075"/>
    </source>
</evidence>
<accession>A0A813GV11</accession>
<dbReference type="Proteomes" id="UP000654075">
    <property type="component" value="Unassembled WGS sequence"/>
</dbReference>
<dbReference type="PANTHER" id="PTHR46313">
    <property type="match status" value="1"/>
</dbReference>
<gene>
    <name evidence="2" type="ORF">PGLA1383_LOCUS45980</name>
</gene>
<dbReference type="PANTHER" id="PTHR46313:SF3">
    <property type="entry name" value="PROLYCOPENE ISOMERASE, CHLOROPLASTIC"/>
    <property type="match status" value="1"/>
</dbReference>
<dbReference type="AlphaFoldDB" id="A0A813GV11"/>
<dbReference type="EMBL" id="CAJNNV010029653">
    <property type="protein sequence ID" value="CAE8629515.1"/>
    <property type="molecule type" value="Genomic_DNA"/>
</dbReference>
<reference evidence="2" key="1">
    <citation type="submission" date="2021-02" db="EMBL/GenBank/DDBJ databases">
        <authorList>
            <person name="Dougan E. K."/>
            <person name="Rhodes N."/>
            <person name="Thang M."/>
            <person name="Chan C."/>
        </authorList>
    </citation>
    <scope>NUCLEOTIDE SEQUENCE</scope>
</reference>
<dbReference type="InterPro" id="IPR002937">
    <property type="entry name" value="Amino_oxidase"/>
</dbReference>
<sequence length="617" mass="65100">MLSANLQVEHRLGAAVAPAARVCLPTGSAQACIWSRPPLELKSISSRAVSSRAAAVAGAILLGLSQQRRQARQWRRRRIPRGSTARPAVAGDEEVDVVVIGSGIGGLSAGGVLASYGKRVVVLEAGGSPGGAAHGFTSKLPKAQGGGEFHFDTGPSFFSGLSDPTGARINPLKAVLDILEVDVPCHRYNSFGLLLPEGDFIHTPDFGERVLRAVSGSGAKREWDQLLQAMKPLAKAVEAMPVAALRFDVGAVISAGRFLPRFATLPGGPLAAASLNDPFSSTLDAAGVRDPFARRWLDLLCFCLSGLPTTGTVTAEMAMMFGEFYKPSAVMDYPVGGVRNLVQALVGGLEKHGGQLRVLSRVEQVVVEGGRAVGVRLASGKILRAKSVICGANVWDALKLLPPGAVPESWAKQRAATPALNSFMHLHVGFDTSGLDLKAIQPHYICLQDWGRGVEAEENAVLISIPSAEDDSLAPPGHGVLHAYTPATEPFAPWEGLKRGSAEYAALKEQRSQYLWKQVERLIPDIRARAKVAHVGTPLTHQRFLRRHQGTYGPALAAGEATFPGPETPLPGLVLCGDSCFPGIGVPAVAASGLLAAHATGLETLGKQIQVLDRLFP</sequence>
<dbReference type="OMA" id="GPSFYCG"/>
<dbReference type="GO" id="GO:0016491">
    <property type="term" value="F:oxidoreductase activity"/>
    <property type="evidence" value="ECO:0007669"/>
    <property type="project" value="InterPro"/>
</dbReference>
<dbReference type="InterPro" id="IPR036188">
    <property type="entry name" value="FAD/NAD-bd_sf"/>
</dbReference>
<dbReference type="OrthoDB" id="7777654at2759"/>